<proteinExistence type="predicted"/>
<gene>
    <name evidence="1" type="ORF">scyTo_0000441</name>
</gene>
<name>A0A401NXQ6_SCYTO</name>
<evidence type="ECO:0000313" key="2">
    <source>
        <dbReference type="Proteomes" id="UP000288216"/>
    </source>
</evidence>
<dbReference type="Proteomes" id="UP000288216">
    <property type="component" value="Unassembled WGS sequence"/>
</dbReference>
<dbReference type="OrthoDB" id="125347at2759"/>
<comment type="caution">
    <text evidence="1">The sequence shown here is derived from an EMBL/GenBank/DDBJ whole genome shotgun (WGS) entry which is preliminary data.</text>
</comment>
<evidence type="ECO:0000313" key="1">
    <source>
        <dbReference type="EMBL" id="GCB65630.1"/>
    </source>
</evidence>
<sequence length="135" mass="15288">MEIIKGPEKGETHTEIGVALDILRITIVSTLKDKLRIQEHVTGQAPMQSTVITKLHVALIAQLEKPLMVWLEDQNQLLDVVEMSRELTAPEDVNEWLPKHSKELTNENLIELEQQQVAGEEEDVATVEEILPHKV</sequence>
<dbReference type="STRING" id="75743.A0A401NXQ6"/>
<dbReference type="AlphaFoldDB" id="A0A401NXQ6"/>
<reference evidence="1 2" key="1">
    <citation type="journal article" date="2018" name="Nat. Ecol. Evol.">
        <title>Shark genomes provide insights into elasmobranch evolution and the origin of vertebrates.</title>
        <authorList>
            <person name="Hara Y"/>
            <person name="Yamaguchi K"/>
            <person name="Onimaru K"/>
            <person name="Kadota M"/>
            <person name="Koyanagi M"/>
            <person name="Keeley SD"/>
            <person name="Tatsumi K"/>
            <person name="Tanaka K"/>
            <person name="Motone F"/>
            <person name="Kageyama Y"/>
            <person name="Nozu R"/>
            <person name="Adachi N"/>
            <person name="Nishimura O"/>
            <person name="Nakagawa R"/>
            <person name="Tanegashima C"/>
            <person name="Kiyatake I"/>
            <person name="Matsumoto R"/>
            <person name="Murakumo K"/>
            <person name="Nishida K"/>
            <person name="Terakita A"/>
            <person name="Kuratani S"/>
            <person name="Sato K"/>
            <person name="Hyodo S Kuraku.S."/>
        </authorList>
    </citation>
    <scope>NUCLEOTIDE SEQUENCE [LARGE SCALE GENOMIC DNA]</scope>
</reference>
<dbReference type="EMBL" id="BFAA01000085">
    <property type="protein sequence ID" value="GCB65630.1"/>
    <property type="molecule type" value="Genomic_DNA"/>
</dbReference>
<keyword evidence="2" id="KW-1185">Reference proteome</keyword>
<accession>A0A401NXQ6</accession>
<protein>
    <submittedName>
        <fullName evidence="1">Uncharacterized protein</fullName>
    </submittedName>
</protein>
<organism evidence="1 2">
    <name type="scientific">Scyliorhinus torazame</name>
    <name type="common">Cloudy catshark</name>
    <name type="synonym">Catulus torazame</name>
    <dbReference type="NCBI Taxonomy" id="75743"/>
    <lineage>
        <taxon>Eukaryota</taxon>
        <taxon>Metazoa</taxon>
        <taxon>Chordata</taxon>
        <taxon>Craniata</taxon>
        <taxon>Vertebrata</taxon>
        <taxon>Chondrichthyes</taxon>
        <taxon>Elasmobranchii</taxon>
        <taxon>Galeomorphii</taxon>
        <taxon>Galeoidea</taxon>
        <taxon>Carcharhiniformes</taxon>
        <taxon>Scyliorhinidae</taxon>
        <taxon>Scyliorhinus</taxon>
    </lineage>
</organism>